<dbReference type="RefSeq" id="XP_025337304.1">
    <property type="nucleotide sequence ID" value="XM_025482686.1"/>
</dbReference>
<dbReference type="InterPro" id="IPR037504">
    <property type="entry name" value="PSI_induc_2"/>
</dbReference>
<dbReference type="VEuPathDB" id="FungiDB:CXQ87_004240"/>
<dbReference type="PANTHER" id="PTHR40018">
    <property type="entry name" value="[PSI+] INDUCTION PROTEIN 2"/>
    <property type="match status" value="1"/>
</dbReference>
<keyword evidence="1" id="KW-0812">Transmembrane</keyword>
<keyword evidence="3" id="KW-1185">Reference proteome</keyword>
<dbReference type="GeneID" id="37004239"/>
<gene>
    <name evidence="2" type="ORF">CXQ87_004240</name>
</gene>
<organism evidence="2 3">
    <name type="scientific">Candidozyma duobushaemuli</name>
    <dbReference type="NCBI Taxonomy" id="1231522"/>
    <lineage>
        <taxon>Eukaryota</taxon>
        <taxon>Fungi</taxon>
        <taxon>Dikarya</taxon>
        <taxon>Ascomycota</taxon>
        <taxon>Saccharomycotina</taxon>
        <taxon>Pichiomycetes</taxon>
        <taxon>Metschnikowiaceae</taxon>
        <taxon>Candidozyma</taxon>
    </lineage>
</organism>
<name>A0A2V1AFN8_9ASCO</name>
<dbReference type="AlphaFoldDB" id="A0A2V1AFN8"/>
<protein>
    <submittedName>
        <fullName evidence="2">Uncharacterized protein</fullName>
    </submittedName>
</protein>
<reference evidence="2 3" key="1">
    <citation type="submission" date="2017-12" db="EMBL/GenBank/DDBJ databases">
        <title>Genome Sequence of the Amphotericin B-resistant Candida duobushaemulonii strain, B09383.</title>
        <authorList>
            <person name="Chow N.A."/>
            <person name="Gade L."/>
            <person name="Batra D."/>
            <person name="Rowe L.A."/>
            <person name="Loparev V.N."/>
            <person name="Litvintseva A.P."/>
        </authorList>
    </citation>
    <scope>NUCLEOTIDE SEQUENCE [LARGE SCALE GENOMIC DNA]</scope>
    <source>
        <strain evidence="2 3">B09383</strain>
    </source>
</reference>
<dbReference type="GO" id="GO:0005886">
    <property type="term" value="C:plasma membrane"/>
    <property type="evidence" value="ECO:0007669"/>
    <property type="project" value="TreeGrafter"/>
</dbReference>
<keyword evidence="1" id="KW-1133">Transmembrane helix</keyword>
<dbReference type="GO" id="GO:0005935">
    <property type="term" value="C:cellular bud neck"/>
    <property type="evidence" value="ECO:0007669"/>
    <property type="project" value="TreeGrafter"/>
</dbReference>
<evidence type="ECO:0000313" key="2">
    <source>
        <dbReference type="EMBL" id="PVH16364.1"/>
    </source>
</evidence>
<dbReference type="Proteomes" id="UP000244406">
    <property type="component" value="Unassembled WGS sequence"/>
</dbReference>
<proteinExistence type="predicted"/>
<feature type="transmembrane region" description="Helical" evidence="1">
    <location>
        <begin position="39"/>
        <end position="60"/>
    </location>
</feature>
<comment type="caution">
    <text evidence="2">The sequence shown here is derived from an EMBL/GenBank/DDBJ whole genome shotgun (WGS) entry which is preliminary data.</text>
</comment>
<accession>A0A2V1AFN8</accession>
<sequence length="149" mass="16762">MYTSEIAYLVSREEYHDGTETARSFRSWHTCMENKTCKITASVGITIALLLAIGLFFACVRGCRYSLSFGEAFCCCCVKRRKYEELQTLQYPPPPPPPEKPIQDPLMYPTKPPMTHIYVPSAPPAYHASEAIEGSSRGYLASSDDKHPF</sequence>
<dbReference type="PANTHER" id="PTHR40018:SF1">
    <property type="entry name" value="[PSI+] INDUCTION PROTEIN 2"/>
    <property type="match status" value="1"/>
</dbReference>
<evidence type="ECO:0000256" key="1">
    <source>
        <dbReference type="SAM" id="Phobius"/>
    </source>
</evidence>
<dbReference type="EMBL" id="PKFP01000004">
    <property type="protein sequence ID" value="PVH16364.1"/>
    <property type="molecule type" value="Genomic_DNA"/>
</dbReference>
<evidence type="ECO:0000313" key="3">
    <source>
        <dbReference type="Proteomes" id="UP000244406"/>
    </source>
</evidence>
<keyword evidence="1" id="KW-0472">Membrane</keyword>